<dbReference type="RefSeq" id="WP_135201850.1">
    <property type="nucleotide sequence ID" value="NZ_SPVG01000124.1"/>
</dbReference>
<organism evidence="1 2">
    <name type="scientific">Duganella callida</name>
    <dbReference type="NCBI Taxonomy" id="2561932"/>
    <lineage>
        <taxon>Bacteria</taxon>
        <taxon>Pseudomonadati</taxon>
        <taxon>Pseudomonadota</taxon>
        <taxon>Betaproteobacteria</taxon>
        <taxon>Burkholderiales</taxon>
        <taxon>Oxalobacteraceae</taxon>
        <taxon>Telluria group</taxon>
        <taxon>Duganella</taxon>
    </lineage>
</organism>
<proteinExistence type="predicted"/>
<evidence type="ECO:0008006" key="3">
    <source>
        <dbReference type="Google" id="ProtNLM"/>
    </source>
</evidence>
<comment type="caution">
    <text evidence="1">The sequence shown here is derived from an EMBL/GenBank/DDBJ whole genome shotgun (WGS) entry which is preliminary data.</text>
</comment>
<evidence type="ECO:0000313" key="2">
    <source>
        <dbReference type="Proteomes" id="UP000297729"/>
    </source>
</evidence>
<keyword evidence="2" id="KW-1185">Reference proteome</keyword>
<gene>
    <name evidence="1" type="ORF">E4L98_12315</name>
</gene>
<accession>A0A4Y9SJ10</accession>
<dbReference type="AlphaFoldDB" id="A0A4Y9SJ10"/>
<dbReference type="Proteomes" id="UP000297729">
    <property type="component" value="Unassembled WGS sequence"/>
</dbReference>
<dbReference type="OrthoDB" id="8759723at2"/>
<sequence length="79" mass="8910">MITLQISLPEDLARDAKEMGLLKPDTISEILRNEIRKQACNHLLSIADELAATGDKPMTAEEVQEEIRAVRREQHATRS</sequence>
<dbReference type="EMBL" id="SPVG01000124">
    <property type="protein sequence ID" value="TFW22269.1"/>
    <property type="molecule type" value="Genomic_DNA"/>
</dbReference>
<protein>
    <recommendedName>
        <fullName evidence="3">CopG family transcriptional regulator</fullName>
    </recommendedName>
</protein>
<reference evidence="1 2" key="1">
    <citation type="submission" date="2019-03" db="EMBL/GenBank/DDBJ databases">
        <title>Draft Genome Sequence of Duganella callidus sp. nov., a Novel Duganella Species Isolated from Cultivated Soil.</title>
        <authorList>
            <person name="Raths R."/>
            <person name="Peta V."/>
            <person name="Bucking H."/>
        </authorList>
    </citation>
    <scope>NUCLEOTIDE SEQUENCE [LARGE SCALE GENOMIC DNA]</scope>
    <source>
        <strain evidence="1 2">DN04</strain>
    </source>
</reference>
<evidence type="ECO:0000313" key="1">
    <source>
        <dbReference type="EMBL" id="TFW22269.1"/>
    </source>
</evidence>
<name>A0A4Y9SJ10_9BURK</name>